<dbReference type="InterPro" id="IPR000305">
    <property type="entry name" value="GIY-YIG_endonuc"/>
</dbReference>
<dbReference type="PROSITE" id="PS50164">
    <property type="entry name" value="GIY_YIG"/>
    <property type="match status" value="1"/>
</dbReference>
<reference evidence="2 3" key="1">
    <citation type="submission" date="2019-02" db="EMBL/GenBank/DDBJ databases">
        <title>Deep-cultivation of Planctomycetes and their phenomic and genomic characterization uncovers novel biology.</title>
        <authorList>
            <person name="Wiegand S."/>
            <person name="Jogler M."/>
            <person name="Boedeker C."/>
            <person name="Pinto D."/>
            <person name="Vollmers J."/>
            <person name="Rivas-Marin E."/>
            <person name="Kohn T."/>
            <person name="Peeters S.H."/>
            <person name="Heuer A."/>
            <person name="Rast P."/>
            <person name="Oberbeckmann S."/>
            <person name="Bunk B."/>
            <person name="Jeske O."/>
            <person name="Meyerdierks A."/>
            <person name="Storesund J.E."/>
            <person name="Kallscheuer N."/>
            <person name="Luecker S."/>
            <person name="Lage O.M."/>
            <person name="Pohl T."/>
            <person name="Merkel B.J."/>
            <person name="Hornburger P."/>
            <person name="Mueller R.-W."/>
            <person name="Bruemmer F."/>
            <person name="Labrenz M."/>
            <person name="Spormann A.M."/>
            <person name="Op den Camp H."/>
            <person name="Overmann J."/>
            <person name="Amann R."/>
            <person name="Jetten M.S.M."/>
            <person name="Mascher T."/>
            <person name="Medema M.H."/>
            <person name="Devos D.P."/>
            <person name="Kaster A.-K."/>
            <person name="Ovreas L."/>
            <person name="Rohde M."/>
            <person name="Galperin M.Y."/>
            <person name="Jogler C."/>
        </authorList>
    </citation>
    <scope>NUCLEOTIDE SEQUENCE [LARGE SCALE GENOMIC DNA]</scope>
    <source>
        <strain evidence="2 3">Mal33</strain>
    </source>
</reference>
<organism evidence="2 3">
    <name type="scientific">Rosistilla oblonga</name>
    <dbReference type="NCBI Taxonomy" id="2527990"/>
    <lineage>
        <taxon>Bacteria</taxon>
        <taxon>Pseudomonadati</taxon>
        <taxon>Planctomycetota</taxon>
        <taxon>Planctomycetia</taxon>
        <taxon>Pirellulales</taxon>
        <taxon>Pirellulaceae</taxon>
        <taxon>Rosistilla</taxon>
    </lineage>
</organism>
<dbReference type="EMBL" id="CP036318">
    <property type="protein sequence ID" value="QDV57767.1"/>
    <property type="molecule type" value="Genomic_DNA"/>
</dbReference>
<keyword evidence="3" id="KW-1185">Reference proteome</keyword>
<dbReference type="Proteomes" id="UP000316770">
    <property type="component" value="Chromosome"/>
</dbReference>
<feature type="domain" description="GIY-YIG" evidence="1">
    <location>
        <begin position="2"/>
        <end position="86"/>
    </location>
</feature>
<evidence type="ECO:0000313" key="2">
    <source>
        <dbReference type="EMBL" id="QDV57767.1"/>
    </source>
</evidence>
<evidence type="ECO:0000313" key="3">
    <source>
        <dbReference type="Proteomes" id="UP000316770"/>
    </source>
</evidence>
<dbReference type="AlphaFoldDB" id="A0A518IXF2"/>
<proteinExistence type="predicted"/>
<gene>
    <name evidence="2" type="ORF">Mal33_37810</name>
</gene>
<dbReference type="Pfam" id="PF22945">
    <property type="entry name" value="LEM-3_GIY-YIG"/>
    <property type="match status" value="1"/>
</dbReference>
<protein>
    <recommendedName>
        <fullName evidence="1">GIY-YIG domain-containing protein</fullName>
    </recommendedName>
</protein>
<accession>A0A518IXF2</accession>
<evidence type="ECO:0000259" key="1">
    <source>
        <dbReference type="PROSITE" id="PS50164"/>
    </source>
</evidence>
<dbReference type="RefSeq" id="WP_145287452.1">
    <property type="nucleotide sequence ID" value="NZ_CP036318.1"/>
</dbReference>
<name>A0A518IXF2_9BACT</name>
<sequence length="267" mass="30342">MNDYYVYVYIDPRNLQEFYFGKGRGSRKNAHLSDTSDSEKAKRIAAIKAAGLEPTIRVIARDLSEHDALLIEKTLLWKLGRHLTNQATGHYAKNFRPHDTLHVELDGFDYQRGIYYYNVGEGPCRDWDDYRQYGFISAGQGLSWRNAITGFNVGDIAVAYLKGRGFVGIAEILTKATRIANVEIDGVPMSDLDLTCQNMFSNSDSEDRSEYVCAVKWLRAVDRNGAHWKPKSGLYTTTHVRASLDGQPKTIEYIETCFDIDLREYAT</sequence>